<evidence type="ECO:0000256" key="9">
    <source>
        <dbReference type="SAM" id="Phobius"/>
    </source>
</evidence>
<dbReference type="GO" id="GO:0005886">
    <property type="term" value="C:plasma membrane"/>
    <property type="evidence" value="ECO:0007669"/>
    <property type="project" value="UniProtKB-SubCell"/>
</dbReference>
<dbReference type="eggNOG" id="COG3090">
    <property type="taxonomic scope" value="Bacteria"/>
</dbReference>
<name>H9UL83_SPIAZ</name>
<dbReference type="RefSeq" id="WP_014456259.1">
    <property type="nucleotide sequence ID" value="NC_017098.1"/>
</dbReference>
<evidence type="ECO:0000256" key="6">
    <source>
        <dbReference type="ARBA" id="ARBA00022989"/>
    </source>
</evidence>
<proteinExistence type="inferred from homology"/>
<evidence type="ECO:0000256" key="2">
    <source>
        <dbReference type="ARBA" id="ARBA00022448"/>
    </source>
</evidence>
<protein>
    <submittedName>
        <fullName evidence="11">TRAP-type C4-dicarboxylate transport system, small permease component</fullName>
    </submittedName>
</protein>
<feature type="transmembrane region" description="Helical" evidence="9">
    <location>
        <begin position="21"/>
        <end position="42"/>
    </location>
</feature>
<evidence type="ECO:0000256" key="1">
    <source>
        <dbReference type="ARBA" id="ARBA00004429"/>
    </source>
</evidence>
<evidence type="ECO:0000313" key="12">
    <source>
        <dbReference type="Proteomes" id="UP000007383"/>
    </source>
</evidence>
<dbReference type="AlphaFoldDB" id="H9UL83"/>
<dbReference type="EMBL" id="CP003282">
    <property type="protein sequence ID" value="AFG38276.1"/>
    <property type="molecule type" value="Genomic_DNA"/>
</dbReference>
<dbReference type="InterPro" id="IPR007387">
    <property type="entry name" value="TRAP_DctQ"/>
</dbReference>
<comment type="similarity">
    <text evidence="8">Belongs to the TRAP transporter small permease family.</text>
</comment>
<feature type="domain" description="Tripartite ATP-independent periplasmic transporters DctQ component" evidence="10">
    <location>
        <begin position="32"/>
        <end position="159"/>
    </location>
</feature>
<evidence type="ECO:0000256" key="8">
    <source>
        <dbReference type="ARBA" id="ARBA00038436"/>
    </source>
</evidence>
<feature type="transmembrane region" description="Helical" evidence="9">
    <location>
        <begin position="54"/>
        <end position="72"/>
    </location>
</feature>
<keyword evidence="7 9" id="KW-0472">Membrane</keyword>
<keyword evidence="5 9" id="KW-0812">Transmembrane</keyword>
<keyword evidence="3" id="KW-1003">Cell membrane</keyword>
<dbReference type="STRING" id="889378.Spiaf_2240"/>
<gene>
    <name evidence="11" type="ordered locus">Spiaf_2240</name>
</gene>
<dbReference type="GO" id="GO:0015740">
    <property type="term" value="P:C4-dicarboxylate transport"/>
    <property type="evidence" value="ECO:0007669"/>
    <property type="project" value="TreeGrafter"/>
</dbReference>
<evidence type="ECO:0000256" key="3">
    <source>
        <dbReference type="ARBA" id="ARBA00022475"/>
    </source>
</evidence>
<dbReference type="HOGENOM" id="CLU_086356_3_7_12"/>
<feature type="transmembrane region" description="Helical" evidence="9">
    <location>
        <begin position="93"/>
        <end position="114"/>
    </location>
</feature>
<dbReference type="Proteomes" id="UP000007383">
    <property type="component" value="Chromosome"/>
</dbReference>
<sequence length="183" mass="20812">MLEVLKRTGHRLILAIDRAEVAIITGSVAGLAILLIANVIARTFLQSLYWADEVARFLMILITFVGTSYAARKARHIRMGAFLDLMPARLEKIFIIIISIFSAGVLFLLARFSFQYMNQMRMLGQTTPALQVPYWLFMIIVPIGFGMGGVQYVRTVFKNLIEDEVWLSAEQQSEYDEEITHGY</sequence>
<reference evidence="12" key="1">
    <citation type="journal article" date="2013" name="Stand. Genomic Sci.">
        <title>Complete genome sequence of the halophilic bacterium Spirochaeta africana type strain (Z-7692(T)) from the alkaline Lake Magadi in the East African Rift.</title>
        <authorList>
            <person name="Liolos K."/>
            <person name="Abt B."/>
            <person name="Scheuner C."/>
            <person name="Teshima H."/>
            <person name="Held B."/>
            <person name="Lapidus A."/>
            <person name="Nolan M."/>
            <person name="Lucas S."/>
            <person name="Deshpande S."/>
            <person name="Cheng J.F."/>
            <person name="Tapia R."/>
            <person name="Goodwin L.A."/>
            <person name="Pitluck S."/>
            <person name="Pagani I."/>
            <person name="Ivanova N."/>
            <person name="Mavromatis K."/>
            <person name="Mikhailova N."/>
            <person name="Huntemann M."/>
            <person name="Pati A."/>
            <person name="Chen A."/>
            <person name="Palaniappan K."/>
            <person name="Land M."/>
            <person name="Rohde M."/>
            <person name="Tindall B.J."/>
            <person name="Detter J.C."/>
            <person name="Goker M."/>
            <person name="Bristow J."/>
            <person name="Eisen J.A."/>
            <person name="Markowitz V."/>
            <person name="Hugenholtz P."/>
            <person name="Woyke T."/>
            <person name="Klenk H.P."/>
            <person name="Kyrpides N.C."/>
        </authorList>
    </citation>
    <scope>NUCLEOTIDE SEQUENCE</scope>
    <source>
        <strain evidence="12">ATCC 700263 / DSM 8902 / Z-7692</strain>
    </source>
</reference>
<dbReference type="KEGG" id="sfc:Spiaf_2240"/>
<organism evidence="11 12">
    <name type="scientific">Spirochaeta africana (strain ATCC 700263 / DSM 8902 / Z-7692)</name>
    <dbReference type="NCBI Taxonomy" id="889378"/>
    <lineage>
        <taxon>Bacteria</taxon>
        <taxon>Pseudomonadati</taxon>
        <taxon>Spirochaetota</taxon>
        <taxon>Spirochaetia</taxon>
        <taxon>Spirochaetales</taxon>
        <taxon>Spirochaetaceae</taxon>
        <taxon>Spirochaeta</taxon>
    </lineage>
</organism>
<evidence type="ECO:0000256" key="4">
    <source>
        <dbReference type="ARBA" id="ARBA00022519"/>
    </source>
</evidence>
<evidence type="ECO:0000256" key="7">
    <source>
        <dbReference type="ARBA" id="ARBA00023136"/>
    </source>
</evidence>
<dbReference type="PANTHER" id="PTHR35011:SF2">
    <property type="entry name" value="2,3-DIKETO-L-GULONATE TRAP TRANSPORTER SMALL PERMEASE PROTEIN YIAM"/>
    <property type="match status" value="1"/>
</dbReference>
<evidence type="ECO:0000256" key="5">
    <source>
        <dbReference type="ARBA" id="ARBA00022692"/>
    </source>
</evidence>
<keyword evidence="2" id="KW-0813">Transport</keyword>
<evidence type="ECO:0000313" key="11">
    <source>
        <dbReference type="EMBL" id="AFG38276.1"/>
    </source>
</evidence>
<comment type="subcellular location">
    <subcellularLocation>
        <location evidence="1">Cell inner membrane</location>
        <topology evidence="1">Multi-pass membrane protein</topology>
    </subcellularLocation>
</comment>
<feature type="transmembrane region" description="Helical" evidence="9">
    <location>
        <begin position="134"/>
        <end position="153"/>
    </location>
</feature>
<dbReference type="PANTHER" id="PTHR35011">
    <property type="entry name" value="2,3-DIKETO-L-GULONATE TRAP TRANSPORTER SMALL PERMEASE PROTEIN YIAM"/>
    <property type="match status" value="1"/>
</dbReference>
<dbReference type="OrthoDB" id="45144at2"/>
<keyword evidence="4" id="KW-0997">Cell inner membrane</keyword>
<accession>H9UL83</accession>
<keyword evidence="12" id="KW-1185">Reference proteome</keyword>
<dbReference type="InterPro" id="IPR055348">
    <property type="entry name" value="DctQ"/>
</dbReference>
<dbReference type="PATRIC" id="fig|889378.3.peg.2217"/>
<evidence type="ECO:0000259" key="10">
    <source>
        <dbReference type="Pfam" id="PF04290"/>
    </source>
</evidence>
<dbReference type="GO" id="GO:0022857">
    <property type="term" value="F:transmembrane transporter activity"/>
    <property type="evidence" value="ECO:0007669"/>
    <property type="project" value="TreeGrafter"/>
</dbReference>
<keyword evidence="6 9" id="KW-1133">Transmembrane helix</keyword>
<dbReference type="Pfam" id="PF04290">
    <property type="entry name" value="DctQ"/>
    <property type="match status" value="1"/>
</dbReference>